<dbReference type="EMBL" id="JABSTR010000002">
    <property type="protein sequence ID" value="KAH9363489.1"/>
    <property type="molecule type" value="Genomic_DNA"/>
</dbReference>
<feature type="compositionally biased region" description="Basic and acidic residues" evidence="1">
    <location>
        <begin position="12"/>
        <end position="26"/>
    </location>
</feature>
<evidence type="ECO:0000313" key="3">
    <source>
        <dbReference type="Proteomes" id="UP000821853"/>
    </source>
</evidence>
<dbReference type="VEuPathDB" id="VectorBase:HLOH_054124"/>
<protein>
    <submittedName>
        <fullName evidence="2">Uncharacterized protein</fullName>
    </submittedName>
</protein>
<dbReference type="Proteomes" id="UP000821853">
    <property type="component" value="Chromosome 10"/>
</dbReference>
<proteinExistence type="predicted"/>
<sequence length="97" mass="10175">MMKASKNTPEGASKESAARAFRQEKQTRRRQTAGGEQEGGDAAVIQPLLAPQGRESEAALLVGTGGTFPERSITVRTACSASSLPVPSLLRIPLEAP</sequence>
<evidence type="ECO:0000313" key="2">
    <source>
        <dbReference type="EMBL" id="KAH9363489.1"/>
    </source>
</evidence>
<name>A0A9J6FMH5_HAELO</name>
<feature type="region of interest" description="Disordered" evidence="1">
    <location>
        <begin position="1"/>
        <end position="44"/>
    </location>
</feature>
<gene>
    <name evidence="2" type="ORF">HPB48_005978</name>
</gene>
<keyword evidence="3" id="KW-1185">Reference proteome</keyword>
<feature type="compositionally biased region" description="Polar residues" evidence="1">
    <location>
        <begin position="1"/>
        <end position="10"/>
    </location>
</feature>
<evidence type="ECO:0000256" key="1">
    <source>
        <dbReference type="SAM" id="MobiDB-lite"/>
    </source>
</evidence>
<comment type="caution">
    <text evidence="2">The sequence shown here is derived from an EMBL/GenBank/DDBJ whole genome shotgun (WGS) entry which is preliminary data.</text>
</comment>
<reference evidence="2 3" key="1">
    <citation type="journal article" date="2020" name="Cell">
        <title>Large-Scale Comparative Analyses of Tick Genomes Elucidate Their Genetic Diversity and Vector Capacities.</title>
        <authorList>
            <consortium name="Tick Genome and Microbiome Consortium (TIGMIC)"/>
            <person name="Jia N."/>
            <person name="Wang J."/>
            <person name="Shi W."/>
            <person name="Du L."/>
            <person name="Sun Y."/>
            <person name="Zhan W."/>
            <person name="Jiang J.F."/>
            <person name="Wang Q."/>
            <person name="Zhang B."/>
            <person name="Ji P."/>
            <person name="Bell-Sakyi L."/>
            <person name="Cui X.M."/>
            <person name="Yuan T.T."/>
            <person name="Jiang B.G."/>
            <person name="Yang W.F."/>
            <person name="Lam T.T."/>
            <person name="Chang Q.C."/>
            <person name="Ding S.J."/>
            <person name="Wang X.J."/>
            <person name="Zhu J.G."/>
            <person name="Ruan X.D."/>
            <person name="Zhao L."/>
            <person name="Wei J.T."/>
            <person name="Ye R.Z."/>
            <person name="Que T.C."/>
            <person name="Du C.H."/>
            <person name="Zhou Y.H."/>
            <person name="Cheng J.X."/>
            <person name="Dai P.F."/>
            <person name="Guo W.B."/>
            <person name="Han X.H."/>
            <person name="Huang E.J."/>
            <person name="Li L.F."/>
            <person name="Wei W."/>
            <person name="Gao Y.C."/>
            <person name="Liu J.Z."/>
            <person name="Shao H.Z."/>
            <person name="Wang X."/>
            <person name="Wang C.C."/>
            <person name="Yang T.C."/>
            <person name="Huo Q.B."/>
            <person name="Li W."/>
            <person name="Chen H.Y."/>
            <person name="Chen S.E."/>
            <person name="Zhou L.G."/>
            <person name="Ni X.B."/>
            <person name="Tian J.H."/>
            <person name="Sheng Y."/>
            <person name="Liu T."/>
            <person name="Pan Y.S."/>
            <person name="Xia L.Y."/>
            <person name="Li J."/>
            <person name="Zhao F."/>
            <person name="Cao W.C."/>
        </authorList>
    </citation>
    <scope>NUCLEOTIDE SEQUENCE [LARGE SCALE GENOMIC DNA]</scope>
    <source>
        <tissue evidence="2">Larvae</tissue>
    </source>
</reference>
<organism evidence="2 3">
    <name type="scientific">Haemaphysalis longicornis</name>
    <name type="common">Bush tick</name>
    <dbReference type="NCBI Taxonomy" id="44386"/>
    <lineage>
        <taxon>Eukaryota</taxon>
        <taxon>Metazoa</taxon>
        <taxon>Ecdysozoa</taxon>
        <taxon>Arthropoda</taxon>
        <taxon>Chelicerata</taxon>
        <taxon>Arachnida</taxon>
        <taxon>Acari</taxon>
        <taxon>Parasitiformes</taxon>
        <taxon>Ixodida</taxon>
        <taxon>Ixodoidea</taxon>
        <taxon>Ixodidae</taxon>
        <taxon>Haemaphysalinae</taxon>
        <taxon>Haemaphysalis</taxon>
    </lineage>
</organism>
<accession>A0A9J6FMH5</accession>
<dbReference type="AlphaFoldDB" id="A0A9J6FMH5"/>